<name>A0A1F4SY96_UNCSA</name>
<comment type="subcellular location">
    <subcellularLocation>
        <location evidence="1 7 8">Cytoplasm</location>
    </subcellularLocation>
</comment>
<dbReference type="Pfam" id="PF08245">
    <property type="entry name" value="Mur_ligase_M"/>
    <property type="match status" value="1"/>
</dbReference>
<gene>
    <name evidence="7" type="primary">murD</name>
    <name evidence="11" type="ORF">A2310_01200</name>
</gene>
<dbReference type="Gene3D" id="3.40.50.720">
    <property type="entry name" value="NAD(P)-binding Rossmann-like Domain"/>
    <property type="match status" value="1"/>
</dbReference>
<comment type="catalytic activity">
    <reaction evidence="7 8">
        <text>UDP-N-acetyl-alpha-D-muramoyl-L-alanine + D-glutamate + ATP = UDP-N-acetyl-alpha-D-muramoyl-L-alanyl-D-glutamate + ADP + phosphate + H(+)</text>
        <dbReference type="Rhea" id="RHEA:16429"/>
        <dbReference type="ChEBI" id="CHEBI:15378"/>
        <dbReference type="ChEBI" id="CHEBI:29986"/>
        <dbReference type="ChEBI" id="CHEBI:30616"/>
        <dbReference type="ChEBI" id="CHEBI:43474"/>
        <dbReference type="ChEBI" id="CHEBI:83898"/>
        <dbReference type="ChEBI" id="CHEBI:83900"/>
        <dbReference type="ChEBI" id="CHEBI:456216"/>
        <dbReference type="EC" id="6.3.2.9"/>
    </reaction>
</comment>
<dbReference type="EMBL" id="MEUB01000001">
    <property type="protein sequence ID" value="OGC25391.1"/>
    <property type="molecule type" value="Genomic_DNA"/>
</dbReference>
<dbReference type="SUPFAM" id="SSF53623">
    <property type="entry name" value="MurD-like peptide ligases, catalytic domain"/>
    <property type="match status" value="1"/>
</dbReference>
<keyword evidence="4 7" id="KW-0436">Ligase</keyword>
<evidence type="ECO:0000256" key="1">
    <source>
        <dbReference type="ARBA" id="ARBA00004496"/>
    </source>
</evidence>
<dbReference type="GO" id="GO:0008360">
    <property type="term" value="P:regulation of cell shape"/>
    <property type="evidence" value="ECO:0007669"/>
    <property type="project" value="UniProtKB-KW"/>
</dbReference>
<dbReference type="GO" id="GO:0009252">
    <property type="term" value="P:peptidoglycan biosynthetic process"/>
    <property type="evidence" value="ECO:0007669"/>
    <property type="project" value="UniProtKB-UniRule"/>
</dbReference>
<organism evidence="11 12">
    <name type="scientific">candidate division WOR-1 bacterium RIFOXYB2_FULL_37_13</name>
    <dbReference type="NCBI Taxonomy" id="1802579"/>
    <lineage>
        <taxon>Bacteria</taxon>
        <taxon>Bacillati</taxon>
        <taxon>Saganbacteria</taxon>
    </lineage>
</organism>
<dbReference type="Proteomes" id="UP000178417">
    <property type="component" value="Unassembled WGS sequence"/>
</dbReference>
<evidence type="ECO:0000256" key="2">
    <source>
        <dbReference type="ARBA" id="ARBA00004752"/>
    </source>
</evidence>
<dbReference type="UniPathway" id="UPA00219"/>
<keyword evidence="3 7" id="KW-0963">Cytoplasm</keyword>
<keyword evidence="7 8" id="KW-0131">Cell cycle</keyword>
<dbReference type="Gene3D" id="3.40.1190.10">
    <property type="entry name" value="Mur-like, catalytic domain"/>
    <property type="match status" value="1"/>
</dbReference>
<dbReference type="Pfam" id="PF02875">
    <property type="entry name" value="Mur_ligase_C"/>
    <property type="match status" value="1"/>
</dbReference>
<feature type="binding site" evidence="7">
    <location>
        <begin position="124"/>
        <end position="130"/>
    </location>
    <ligand>
        <name>ATP</name>
        <dbReference type="ChEBI" id="CHEBI:30616"/>
    </ligand>
</feature>
<keyword evidence="6 7" id="KW-0067">ATP-binding</keyword>
<evidence type="ECO:0000256" key="8">
    <source>
        <dbReference type="RuleBase" id="RU003664"/>
    </source>
</evidence>
<dbReference type="NCBIfam" id="TIGR01087">
    <property type="entry name" value="murD"/>
    <property type="match status" value="1"/>
</dbReference>
<dbReference type="GO" id="GO:0051301">
    <property type="term" value="P:cell division"/>
    <property type="evidence" value="ECO:0007669"/>
    <property type="project" value="UniProtKB-KW"/>
</dbReference>
<dbReference type="GO" id="GO:0071555">
    <property type="term" value="P:cell wall organization"/>
    <property type="evidence" value="ECO:0007669"/>
    <property type="project" value="UniProtKB-KW"/>
</dbReference>
<dbReference type="Gene3D" id="3.90.190.20">
    <property type="entry name" value="Mur ligase, C-terminal domain"/>
    <property type="match status" value="1"/>
</dbReference>
<evidence type="ECO:0000259" key="9">
    <source>
        <dbReference type="Pfam" id="PF02875"/>
    </source>
</evidence>
<evidence type="ECO:0000256" key="3">
    <source>
        <dbReference type="ARBA" id="ARBA00022490"/>
    </source>
</evidence>
<dbReference type="GO" id="GO:0005737">
    <property type="term" value="C:cytoplasm"/>
    <property type="evidence" value="ECO:0007669"/>
    <property type="project" value="UniProtKB-SubCell"/>
</dbReference>
<dbReference type="InterPro" id="IPR013221">
    <property type="entry name" value="Mur_ligase_cen"/>
</dbReference>
<dbReference type="InterPro" id="IPR004101">
    <property type="entry name" value="Mur_ligase_C"/>
</dbReference>
<dbReference type="InterPro" id="IPR036615">
    <property type="entry name" value="Mur_ligase_C_dom_sf"/>
</dbReference>
<evidence type="ECO:0000256" key="4">
    <source>
        <dbReference type="ARBA" id="ARBA00022598"/>
    </source>
</evidence>
<sequence length="442" mass="48596">MTKWENKNITVFGLGKSGLEIAKKLLPLAAKIFITDNKLEHELDPLIIKELEKMAPKRGNSNLCIETGGHTLKSINGADLIVLSPGVKTDLPILKEAKLKNIPVIGEVELAYRFLSKPIIAVTGTNGKTTTTTLIGEFLKAGGKKIAVAGNIGIPLISVNDSDLDFIVVEISSYQLETIVSFRPWISVFLNLTEDHIERHGSMQSYGEFKARLFMNQKTRDYLVYNAEDAAICEMAKKSEARLIPFSKKDADQFLKIPIDQIRIKGAHNLENALAASIVAKIVGIQDSIIAQVLKLFKGVEHRIEFVAEKNGVKFYNDSKATNPESTIVALKALDQGDKSIILLLGGKDKGGDLSKMCALINQSVKHAVLFGEGAKRFEEALKKSGFFNFECAKSFDEALCLAFKVSKQGDKLLLSPACASFDMFKNFEERGNVFKSLVAKL</sequence>
<evidence type="ECO:0000259" key="10">
    <source>
        <dbReference type="Pfam" id="PF08245"/>
    </source>
</evidence>
<evidence type="ECO:0000256" key="5">
    <source>
        <dbReference type="ARBA" id="ARBA00022741"/>
    </source>
</evidence>
<evidence type="ECO:0000256" key="6">
    <source>
        <dbReference type="ARBA" id="ARBA00022840"/>
    </source>
</evidence>
<keyword evidence="7 8" id="KW-0133">Cell shape</keyword>
<dbReference type="HAMAP" id="MF_00639">
    <property type="entry name" value="MurD"/>
    <property type="match status" value="1"/>
</dbReference>
<comment type="similarity">
    <text evidence="7">Belongs to the MurCDEF family.</text>
</comment>
<dbReference type="PANTHER" id="PTHR43692">
    <property type="entry name" value="UDP-N-ACETYLMURAMOYLALANINE--D-GLUTAMATE LIGASE"/>
    <property type="match status" value="1"/>
</dbReference>
<protein>
    <recommendedName>
        <fullName evidence="7 8">UDP-N-acetylmuramoylalanine--D-glutamate ligase</fullName>
        <ecNumber evidence="7 8">6.3.2.9</ecNumber>
    </recommendedName>
    <alternativeName>
        <fullName evidence="7">D-glutamic acid-adding enzyme</fullName>
    </alternativeName>
    <alternativeName>
        <fullName evidence="7">UDP-N-acetylmuramoyl-L-alanyl-D-glutamate synthetase</fullName>
    </alternativeName>
</protein>
<dbReference type="Pfam" id="PF21799">
    <property type="entry name" value="MurD-like_N"/>
    <property type="match status" value="1"/>
</dbReference>
<feature type="domain" description="Mur ligase central" evidence="10">
    <location>
        <begin position="122"/>
        <end position="279"/>
    </location>
</feature>
<dbReference type="SUPFAM" id="SSF51984">
    <property type="entry name" value="MurCD N-terminal domain"/>
    <property type="match status" value="1"/>
</dbReference>
<dbReference type="AlphaFoldDB" id="A0A1F4SY96"/>
<feature type="domain" description="Mur ligase C-terminal" evidence="9">
    <location>
        <begin position="302"/>
        <end position="419"/>
    </location>
</feature>
<dbReference type="EC" id="6.3.2.9" evidence="7 8"/>
<dbReference type="PANTHER" id="PTHR43692:SF1">
    <property type="entry name" value="UDP-N-ACETYLMURAMOYLALANINE--D-GLUTAMATE LIGASE"/>
    <property type="match status" value="1"/>
</dbReference>
<evidence type="ECO:0000313" key="12">
    <source>
        <dbReference type="Proteomes" id="UP000178417"/>
    </source>
</evidence>
<dbReference type="GO" id="GO:0008764">
    <property type="term" value="F:UDP-N-acetylmuramoylalanine-D-glutamate ligase activity"/>
    <property type="evidence" value="ECO:0007669"/>
    <property type="project" value="UniProtKB-UniRule"/>
</dbReference>
<keyword evidence="5 7" id="KW-0547">Nucleotide-binding</keyword>
<accession>A0A1F4SY96</accession>
<proteinExistence type="inferred from homology"/>
<keyword evidence="7 8" id="KW-0573">Peptidoglycan synthesis</keyword>
<evidence type="ECO:0000313" key="11">
    <source>
        <dbReference type="EMBL" id="OGC25391.1"/>
    </source>
</evidence>
<keyword evidence="7 8" id="KW-0961">Cell wall biogenesis/degradation</keyword>
<dbReference type="GO" id="GO:0005524">
    <property type="term" value="F:ATP binding"/>
    <property type="evidence" value="ECO:0007669"/>
    <property type="project" value="UniProtKB-UniRule"/>
</dbReference>
<dbReference type="STRING" id="1802579.A2310_01200"/>
<dbReference type="InterPro" id="IPR005762">
    <property type="entry name" value="MurD"/>
</dbReference>
<comment type="caution">
    <text evidence="11">The sequence shown here is derived from an EMBL/GenBank/DDBJ whole genome shotgun (WGS) entry which is preliminary data.</text>
</comment>
<reference evidence="11 12" key="1">
    <citation type="journal article" date="2016" name="Nat. Commun.">
        <title>Thousands of microbial genomes shed light on interconnected biogeochemical processes in an aquifer system.</title>
        <authorList>
            <person name="Anantharaman K."/>
            <person name="Brown C.T."/>
            <person name="Hug L.A."/>
            <person name="Sharon I."/>
            <person name="Castelle C.J."/>
            <person name="Probst A.J."/>
            <person name="Thomas B.C."/>
            <person name="Singh A."/>
            <person name="Wilkins M.J."/>
            <person name="Karaoz U."/>
            <person name="Brodie E.L."/>
            <person name="Williams K.H."/>
            <person name="Hubbard S.S."/>
            <person name="Banfield J.F."/>
        </authorList>
    </citation>
    <scope>NUCLEOTIDE SEQUENCE [LARGE SCALE GENOMIC DNA]</scope>
</reference>
<comment type="pathway">
    <text evidence="2 7 8">Cell wall biogenesis; peptidoglycan biosynthesis.</text>
</comment>
<evidence type="ECO:0000256" key="7">
    <source>
        <dbReference type="HAMAP-Rule" id="MF_00639"/>
    </source>
</evidence>
<dbReference type="InterPro" id="IPR036565">
    <property type="entry name" value="Mur-like_cat_sf"/>
</dbReference>
<dbReference type="SUPFAM" id="SSF53244">
    <property type="entry name" value="MurD-like peptide ligases, peptide-binding domain"/>
    <property type="match status" value="1"/>
</dbReference>
<keyword evidence="7 8" id="KW-0132">Cell division</keyword>
<comment type="function">
    <text evidence="7 8">Cell wall formation. Catalyzes the addition of glutamate to the nucleotide precursor UDP-N-acetylmuramoyl-L-alanine (UMA).</text>
</comment>